<keyword evidence="3" id="KW-0238">DNA-binding</keyword>
<dbReference type="PRINTS" id="PR00040">
    <property type="entry name" value="HTHMERR"/>
</dbReference>
<sequence>MFSIGEVSRRTGIKVPTVRYYEQMGLIAAPERSSGNQRRYDRNTLRRLEFIRHARELGFSLDDIRDLLRMSEGAGTPAHDDVHRIAGEHLRAVRARIERLKRLEAELTRISSCKAGTLSDCAVLETLSDHALCIGEH</sequence>
<keyword evidence="7" id="KW-1185">Reference proteome</keyword>
<name>A0A4R5PJP1_9HYPH</name>
<dbReference type="AlphaFoldDB" id="A0A4R5PJP1"/>
<keyword evidence="4" id="KW-0804">Transcription</keyword>
<evidence type="ECO:0000256" key="4">
    <source>
        <dbReference type="ARBA" id="ARBA00023163"/>
    </source>
</evidence>
<feature type="domain" description="HTH merR-type" evidence="5">
    <location>
        <begin position="1"/>
        <end position="70"/>
    </location>
</feature>
<evidence type="ECO:0000259" key="5">
    <source>
        <dbReference type="PROSITE" id="PS50937"/>
    </source>
</evidence>
<dbReference type="Proteomes" id="UP000295131">
    <property type="component" value="Unassembled WGS sequence"/>
</dbReference>
<gene>
    <name evidence="6" type="ORF">E2A64_11315</name>
</gene>
<dbReference type="RefSeq" id="WP_133284598.1">
    <property type="nucleotide sequence ID" value="NZ_SMSI01000002.1"/>
</dbReference>
<dbReference type="EMBL" id="SMSI01000002">
    <property type="protein sequence ID" value="TDH35897.1"/>
    <property type="molecule type" value="Genomic_DNA"/>
</dbReference>
<dbReference type="PANTHER" id="PTHR30204:SF69">
    <property type="entry name" value="MERR-FAMILY TRANSCRIPTIONAL REGULATOR"/>
    <property type="match status" value="1"/>
</dbReference>
<protein>
    <submittedName>
        <fullName evidence="6">MerR family transcriptional regulator</fullName>
    </submittedName>
</protein>
<dbReference type="CDD" id="cd04785">
    <property type="entry name" value="HTH_CadR-PbrR-like"/>
    <property type="match status" value="1"/>
</dbReference>
<dbReference type="PROSITE" id="PS50937">
    <property type="entry name" value="HTH_MERR_2"/>
    <property type="match status" value="1"/>
</dbReference>
<reference evidence="6 7" key="1">
    <citation type="journal article" date="2013" name="Int. J. Syst. Evol. Microbiol.">
        <title>Hoeflea suaedae sp. nov., an endophytic bacterium isolated from the root of the halophyte Suaeda maritima.</title>
        <authorList>
            <person name="Chung E.J."/>
            <person name="Park J.A."/>
            <person name="Pramanik P."/>
            <person name="Bibi F."/>
            <person name="Jeon C.O."/>
            <person name="Chung Y.R."/>
        </authorList>
    </citation>
    <scope>NUCLEOTIDE SEQUENCE [LARGE SCALE GENOMIC DNA]</scope>
    <source>
        <strain evidence="6 7">YC6898</strain>
    </source>
</reference>
<evidence type="ECO:0000313" key="7">
    <source>
        <dbReference type="Proteomes" id="UP000295131"/>
    </source>
</evidence>
<dbReference type="SUPFAM" id="SSF46955">
    <property type="entry name" value="Putative DNA-binding domain"/>
    <property type="match status" value="1"/>
</dbReference>
<keyword evidence="1" id="KW-0678">Repressor</keyword>
<evidence type="ECO:0000313" key="6">
    <source>
        <dbReference type="EMBL" id="TDH35897.1"/>
    </source>
</evidence>
<evidence type="ECO:0000256" key="3">
    <source>
        <dbReference type="ARBA" id="ARBA00023125"/>
    </source>
</evidence>
<keyword evidence="2" id="KW-0805">Transcription regulation</keyword>
<dbReference type="Pfam" id="PF13411">
    <property type="entry name" value="MerR_1"/>
    <property type="match status" value="1"/>
</dbReference>
<dbReference type="GO" id="GO:0003700">
    <property type="term" value="F:DNA-binding transcription factor activity"/>
    <property type="evidence" value="ECO:0007669"/>
    <property type="project" value="InterPro"/>
</dbReference>
<proteinExistence type="predicted"/>
<dbReference type="InterPro" id="IPR047057">
    <property type="entry name" value="MerR_fam"/>
</dbReference>
<dbReference type="SMART" id="SM00422">
    <property type="entry name" value="HTH_MERR"/>
    <property type="match status" value="1"/>
</dbReference>
<dbReference type="PROSITE" id="PS00552">
    <property type="entry name" value="HTH_MERR_1"/>
    <property type="match status" value="1"/>
</dbReference>
<dbReference type="OrthoDB" id="9802944at2"/>
<accession>A0A4R5PJP1</accession>
<dbReference type="InterPro" id="IPR000551">
    <property type="entry name" value="MerR-type_HTH_dom"/>
</dbReference>
<evidence type="ECO:0000256" key="1">
    <source>
        <dbReference type="ARBA" id="ARBA00022491"/>
    </source>
</evidence>
<dbReference type="InterPro" id="IPR009061">
    <property type="entry name" value="DNA-bd_dom_put_sf"/>
</dbReference>
<evidence type="ECO:0000256" key="2">
    <source>
        <dbReference type="ARBA" id="ARBA00023015"/>
    </source>
</evidence>
<dbReference type="Gene3D" id="1.10.1660.10">
    <property type="match status" value="1"/>
</dbReference>
<dbReference type="GO" id="GO:0003677">
    <property type="term" value="F:DNA binding"/>
    <property type="evidence" value="ECO:0007669"/>
    <property type="project" value="UniProtKB-KW"/>
</dbReference>
<dbReference type="PANTHER" id="PTHR30204">
    <property type="entry name" value="REDOX-CYCLING DRUG-SENSING TRANSCRIPTIONAL ACTIVATOR SOXR"/>
    <property type="match status" value="1"/>
</dbReference>
<organism evidence="6 7">
    <name type="scientific">Pseudohoeflea suaedae</name>
    <dbReference type="NCBI Taxonomy" id="877384"/>
    <lineage>
        <taxon>Bacteria</taxon>
        <taxon>Pseudomonadati</taxon>
        <taxon>Pseudomonadota</taxon>
        <taxon>Alphaproteobacteria</taxon>
        <taxon>Hyphomicrobiales</taxon>
        <taxon>Rhizobiaceae</taxon>
        <taxon>Pseudohoeflea</taxon>
    </lineage>
</organism>
<comment type="caution">
    <text evidence="6">The sequence shown here is derived from an EMBL/GenBank/DDBJ whole genome shotgun (WGS) entry which is preliminary data.</text>
</comment>